<dbReference type="GO" id="GO:0005634">
    <property type="term" value="C:nucleus"/>
    <property type="evidence" value="ECO:0007669"/>
    <property type="project" value="TreeGrafter"/>
</dbReference>
<reference evidence="5 6" key="1">
    <citation type="journal article" date="2015" name="Genome Biol. Evol.">
        <title>Phylogenomic analyses indicate that early fungi evolved digesting cell walls of algal ancestors of land plants.</title>
        <authorList>
            <person name="Chang Y."/>
            <person name="Wang S."/>
            <person name="Sekimoto S."/>
            <person name="Aerts A.L."/>
            <person name="Choi C."/>
            <person name="Clum A."/>
            <person name="LaButti K.M."/>
            <person name="Lindquist E.A."/>
            <person name="Yee Ngan C."/>
            <person name="Ohm R.A."/>
            <person name="Salamov A.A."/>
            <person name="Grigoriev I.V."/>
            <person name="Spatafora J.W."/>
            <person name="Berbee M.L."/>
        </authorList>
    </citation>
    <scope>NUCLEOTIDE SEQUENCE [LARGE SCALE GENOMIC DNA]</scope>
    <source>
        <strain evidence="5 6">JEL478</strain>
    </source>
</reference>
<keyword evidence="4" id="KW-0732">Signal</keyword>
<dbReference type="Pfam" id="PF12796">
    <property type="entry name" value="Ank_2"/>
    <property type="match status" value="3"/>
</dbReference>
<keyword evidence="6" id="KW-1185">Reference proteome</keyword>
<dbReference type="EMBL" id="KQ965791">
    <property type="protein sequence ID" value="KXS12115.1"/>
    <property type="molecule type" value="Genomic_DNA"/>
</dbReference>
<feature type="signal peptide" evidence="4">
    <location>
        <begin position="1"/>
        <end position="15"/>
    </location>
</feature>
<name>A0A139A6N6_GONPJ</name>
<protein>
    <submittedName>
        <fullName evidence="5">Ankyrin</fullName>
    </submittedName>
</protein>
<dbReference type="Proteomes" id="UP000070544">
    <property type="component" value="Unassembled WGS sequence"/>
</dbReference>
<gene>
    <name evidence="5" type="ORF">M427DRAFT_157541</name>
</gene>
<dbReference type="InterPro" id="IPR036770">
    <property type="entry name" value="Ankyrin_rpt-contain_sf"/>
</dbReference>
<dbReference type="PANTHER" id="PTHR24193:SF121">
    <property type="entry name" value="ADA2A-CONTAINING COMPLEX COMPONENT 3, ISOFORM D"/>
    <property type="match status" value="1"/>
</dbReference>
<evidence type="ECO:0000256" key="1">
    <source>
        <dbReference type="ARBA" id="ARBA00022737"/>
    </source>
</evidence>
<feature type="repeat" description="ANK" evidence="3">
    <location>
        <begin position="261"/>
        <end position="293"/>
    </location>
</feature>
<dbReference type="InterPro" id="IPR002110">
    <property type="entry name" value="Ankyrin_rpt"/>
</dbReference>
<evidence type="ECO:0000256" key="4">
    <source>
        <dbReference type="SAM" id="SignalP"/>
    </source>
</evidence>
<evidence type="ECO:0000256" key="2">
    <source>
        <dbReference type="ARBA" id="ARBA00023043"/>
    </source>
</evidence>
<dbReference type="InterPro" id="IPR050663">
    <property type="entry name" value="Ankyrin-SOCS_Box"/>
</dbReference>
<evidence type="ECO:0000256" key="3">
    <source>
        <dbReference type="PROSITE-ProRule" id="PRU00023"/>
    </source>
</evidence>
<dbReference type="PANTHER" id="PTHR24193">
    <property type="entry name" value="ANKYRIN REPEAT PROTEIN"/>
    <property type="match status" value="1"/>
</dbReference>
<dbReference type="SUPFAM" id="SSF48403">
    <property type="entry name" value="Ankyrin repeat"/>
    <property type="match status" value="1"/>
</dbReference>
<keyword evidence="2 3" id="KW-0040">ANK repeat</keyword>
<sequence length="579" mass="62088">MHPRRASAPCAIRRFALMRLPLDVLLVVSHHMYHHPLALPPGAHSRTTLALFSRPLDIAIRAVSAFGWSASLVALFRARTPSNLAAQALRFILTRAGDLASCVPPLESETGSLWWWNALQSVEESELADVLLEFSPRKYVEGKFHATLLRACELGVSVSAMRATLDKGSKHLSPAVLSDQSRWEMYTHSPLYTAANGGHVGIVQLLLNYHTREGTVTSTTTLLYPPTAVHELMLHSALTNNVTAMCTFLSAGVDPNSASEDGKTALMEGAWNERVDVMQVLLEHGADVNRQDAFGTTALMYAVGPLAPFEFGKRMPSFEGSSLWNAHVVHTLLCTGADPTLCNAEGRTALMLACAHRNVHTLDSLLTATSPDDLDAQDAAGSTALTFVLRRAVIVLEHLDRLLSAGADPTIPGTDGTTPLMIAVTRNSFASILALLNYEADPCSRAANGMTALHYFVSAPHGTSHATLRNLVHAVGPSAIDATDSQGCTPLMTAIRYECEGCVRILIAAGANVHVPFSDELGGETLMQWAWRTGDGTLYALLSEAIGVNARFGFGGAVDDVEEDAGDQCGGHEHSGVRM</sequence>
<accession>A0A139A6N6</accession>
<evidence type="ECO:0000313" key="6">
    <source>
        <dbReference type="Proteomes" id="UP000070544"/>
    </source>
</evidence>
<dbReference type="SMART" id="SM00248">
    <property type="entry name" value="ANK"/>
    <property type="match status" value="8"/>
</dbReference>
<dbReference type="PROSITE" id="PS50088">
    <property type="entry name" value="ANK_REPEAT"/>
    <property type="match status" value="2"/>
</dbReference>
<dbReference type="OrthoDB" id="366390at2759"/>
<dbReference type="GO" id="GO:0000976">
    <property type="term" value="F:transcription cis-regulatory region binding"/>
    <property type="evidence" value="ECO:0007669"/>
    <property type="project" value="TreeGrafter"/>
</dbReference>
<proteinExistence type="predicted"/>
<dbReference type="GO" id="GO:0045944">
    <property type="term" value="P:positive regulation of transcription by RNA polymerase II"/>
    <property type="evidence" value="ECO:0007669"/>
    <property type="project" value="TreeGrafter"/>
</dbReference>
<dbReference type="Gene3D" id="1.25.40.20">
    <property type="entry name" value="Ankyrin repeat-containing domain"/>
    <property type="match status" value="3"/>
</dbReference>
<organism evidence="5 6">
    <name type="scientific">Gonapodya prolifera (strain JEL478)</name>
    <name type="common">Monoblepharis prolifera</name>
    <dbReference type="NCBI Taxonomy" id="1344416"/>
    <lineage>
        <taxon>Eukaryota</taxon>
        <taxon>Fungi</taxon>
        <taxon>Fungi incertae sedis</taxon>
        <taxon>Chytridiomycota</taxon>
        <taxon>Chytridiomycota incertae sedis</taxon>
        <taxon>Monoblepharidomycetes</taxon>
        <taxon>Monoblepharidales</taxon>
        <taxon>Gonapodyaceae</taxon>
        <taxon>Gonapodya</taxon>
    </lineage>
</organism>
<feature type="repeat" description="ANK" evidence="3">
    <location>
        <begin position="486"/>
        <end position="518"/>
    </location>
</feature>
<feature type="chain" id="PRO_5012588162" evidence="4">
    <location>
        <begin position="16"/>
        <end position="579"/>
    </location>
</feature>
<dbReference type="AlphaFoldDB" id="A0A139A6N6"/>
<dbReference type="STRING" id="1344416.A0A139A6N6"/>
<dbReference type="PROSITE" id="PS50297">
    <property type="entry name" value="ANK_REP_REGION"/>
    <property type="match status" value="1"/>
</dbReference>
<keyword evidence="1" id="KW-0677">Repeat</keyword>
<evidence type="ECO:0000313" key="5">
    <source>
        <dbReference type="EMBL" id="KXS12115.1"/>
    </source>
</evidence>